<feature type="region of interest" description="Disordered" evidence="1">
    <location>
        <begin position="80"/>
        <end position="102"/>
    </location>
</feature>
<dbReference type="RefSeq" id="WP_124737821.1">
    <property type="nucleotide sequence ID" value="NZ_CP034086.1"/>
</dbReference>
<evidence type="ECO:0000313" key="2">
    <source>
        <dbReference type="EMBL" id="AZG75981.1"/>
    </source>
</evidence>
<dbReference type="Proteomes" id="UP000273982">
    <property type="component" value="Chromosome"/>
</dbReference>
<reference evidence="2 3" key="1">
    <citation type="submission" date="2018-11" db="EMBL/GenBank/DDBJ databases">
        <title>Genome squencing of methanotrophic bacteria isolated from alkaline groundwater in Korea.</title>
        <authorList>
            <person name="Nguyen L.N."/>
        </authorList>
    </citation>
    <scope>NUCLEOTIDE SEQUENCE [LARGE SCALE GENOMIC DNA]</scope>
    <source>
        <strain evidence="2 3">GW6</strain>
    </source>
</reference>
<name>A0A3G8M215_9HYPH</name>
<protein>
    <submittedName>
        <fullName evidence="2">Uncharacterized protein</fullName>
    </submittedName>
</protein>
<proteinExistence type="predicted"/>
<gene>
    <name evidence="2" type="ORF">EHO51_04115</name>
</gene>
<sequence length="102" mass="10957">MTTETIFTEDEQAAIFYQKARDLAGDLAVEWEKTLDNPGLAPAIHIGAIEGFIDALARLGDLEPTIEFLEKTAAGLREAAQKLEAESKSQASAPEDVGTPRA</sequence>
<dbReference type="EMBL" id="CP034086">
    <property type="protein sequence ID" value="AZG75981.1"/>
    <property type="molecule type" value="Genomic_DNA"/>
</dbReference>
<accession>A0A3G8M215</accession>
<dbReference type="KEGG" id="mros:EHO51_04115"/>
<dbReference type="AlphaFoldDB" id="A0A3G8M215"/>
<organism evidence="2 3">
    <name type="scientific">Methylocystis rosea</name>
    <dbReference type="NCBI Taxonomy" id="173366"/>
    <lineage>
        <taxon>Bacteria</taxon>
        <taxon>Pseudomonadati</taxon>
        <taxon>Pseudomonadota</taxon>
        <taxon>Alphaproteobacteria</taxon>
        <taxon>Hyphomicrobiales</taxon>
        <taxon>Methylocystaceae</taxon>
        <taxon>Methylocystis</taxon>
    </lineage>
</organism>
<evidence type="ECO:0000256" key="1">
    <source>
        <dbReference type="SAM" id="MobiDB-lite"/>
    </source>
</evidence>
<evidence type="ECO:0000313" key="3">
    <source>
        <dbReference type="Proteomes" id="UP000273982"/>
    </source>
</evidence>